<comment type="function">
    <text evidence="8">F(1)F(0) ATP synthase produces ATP from ADP in the presence of a proton or sodium gradient. F-type ATPases consist of two structural domains, F(1) containing the extramembraneous catalytic core and F(0) containing the membrane proton channel, linked together by a central stalk and a peripheral stalk. During catalysis, ATP synthesis in the catalytic domain of F(1) is coupled via a rotary mechanism of the central stalk subunits to proton translocation.</text>
</comment>
<dbReference type="KEGG" id="gbh:GbCGDNIH2_2059"/>
<protein>
    <recommendedName>
        <fullName evidence="8">ATP synthase subunit delta</fullName>
    </recommendedName>
    <alternativeName>
        <fullName evidence="8">ATP synthase F(1) sector subunit delta</fullName>
    </alternativeName>
    <alternativeName>
        <fullName evidence="8">F-type ATPase subunit delta</fullName>
        <shortName evidence="8">F-ATPase subunit delta</shortName>
    </alternativeName>
</protein>
<evidence type="ECO:0000256" key="4">
    <source>
        <dbReference type="ARBA" id="ARBA00023065"/>
    </source>
</evidence>
<evidence type="ECO:0000256" key="2">
    <source>
        <dbReference type="ARBA" id="ARBA00022448"/>
    </source>
</evidence>
<dbReference type="AlphaFoldDB" id="A0AAN0RFJ2"/>
<dbReference type="PRINTS" id="PR00125">
    <property type="entry name" value="ATPASEDELTA"/>
</dbReference>
<keyword evidence="10" id="KW-0378">Hydrolase</keyword>
<name>A0AAN0RFJ2_9PROT</name>
<dbReference type="PROSITE" id="PS00389">
    <property type="entry name" value="ATPASE_DELTA"/>
    <property type="match status" value="1"/>
</dbReference>
<dbReference type="Gene3D" id="1.10.520.20">
    <property type="entry name" value="N-terminal domain of the delta subunit of the F1F0-ATP synthase"/>
    <property type="match status" value="1"/>
</dbReference>
<keyword evidence="2 8" id="KW-0813">Transport</keyword>
<keyword evidence="4 8" id="KW-0406">Ion transport</keyword>
<dbReference type="PANTHER" id="PTHR11910">
    <property type="entry name" value="ATP SYNTHASE DELTA CHAIN"/>
    <property type="match status" value="1"/>
</dbReference>
<dbReference type="NCBIfam" id="TIGR01145">
    <property type="entry name" value="ATP_synt_delta"/>
    <property type="match status" value="1"/>
</dbReference>
<evidence type="ECO:0000256" key="1">
    <source>
        <dbReference type="ARBA" id="ARBA00004370"/>
    </source>
</evidence>
<proteinExistence type="inferred from homology"/>
<sequence length="221" mass="23631">MGPVPEEHQRESETVASNGANESGAAVTGTPQREAKHVSGTAVSGLAKRYASALYSYAGDSGDLDGVIARIEALGRLIDESADLRSLLGSPLVDVNRARDAVLAVLDRQGFTRIERNFVGTVANNRRLGSLRSIISAFAVLVAEKRGEAVAVVESAHELTEVQEHQLRASLIEAGYGNVRIEKHVDPSLLGGLVVRIGTRLYDTSLKSRLQRLQYAMKGAA</sequence>
<dbReference type="NCBIfam" id="NF004406">
    <property type="entry name" value="PRK05758.3-2"/>
    <property type="match status" value="1"/>
</dbReference>
<dbReference type="InterPro" id="IPR000711">
    <property type="entry name" value="ATPase_OSCP/dsu"/>
</dbReference>
<comment type="function">
    <text evidence="8">This protein is part of the stalk that links CF(0) to CF(1). It either transmits conformational changes from CF(0) to CF(1) or is implicated in proton conduction.</text>
</comment>
<evidence type="ECO:0000313" key="10">
    <source>
        <dbReference type="EMBL" id="AHJ63950.1"/>
    </source>
</evidence>
<comment type="subcellular location">
    <subcellularLocation>
        <location evidence="8">Cell membrane</location>
        <topology evidence="8">Peripheral membrane protein</topology>
    </subcellularLocation>
    <subcellularLocation>
        <location evidence="1">Membrane</location>
    </subcellularLocation>
</comment>
<dbReference type="GO" id="GO:0045259">
    <property type="term" value="C:proton-transporting ATP synthase complex"/>
    <property type="evidence" value="ECO:0007669"/>
    <property type="project" value="UniProtKB-KW"/>
</dbReference>
<accession>A0AAN0RFJ2</accession>
<gene>
    <name evidence="8" type="primary">atpH</name>
    <name evidence="10" type="ORF">GbCGDNIH3_2059</name>
</gene>
<evidence type="ECO:0000256" key="5">
    <source>
        <dbReference type="ARBA" id="ARBA00023136"/>
    </source>
</evidence>
<dbReference type="EMBL" id="CP003181">
    <property type="protein sequence ID" value="AHJ63950.1"/>
    <property type="molecule type" value="Genomic_DNA"/>
</dbReference>
<evidence type="ECO:0000313" key="11">
    <source>
        <dbReference type="Proteomes" id="UP000019438"/>
    </source>
</evidence>
<keyword evidence="6 8" id="KW-0139">CF(1)</keyword>
<keyword evidence="5 8" id="KW-0472">Membrane</keyword>
<organism evidence="10 11">
    <name type="scientific">Granulibacter bethesdensis</name>
    <dbReference type="NCBI Taxonomy" id="364410"/>
    <lineage>
        <taxon>Bacteria</taxon>
        <taxon>Pseudomonadati</taxon>
        <taxon>Pseudomonadota</taxon>
        <taxon>Alphaproteobacteria</taxon>
        <taxon>Acetobacterales</taxon>
        <taxon>Acetobacteraceae</taxon>
        <taxon>Granulibacter</taxon>
    </lineage>
</organism>
<feature type="compositionally biased region" description="Basic and acidic residues" evidence="9">
    <location>
        <begin position="1"/>
        <end position="13"/>
    </location>
</feature>
<evidence type="ECO:0000256" key="8">
    <source>
        <dbReference type="HAMAP-Rule" id="MF_01416"/>
    </source>
</evidence>
<comment type="similarity">
    <text evidence="8">Belongs to the ATPase delta chain family.</text>
</comment>
<dbReference type="InterPro" id="IPR020781">
    <property type="entry name" value="ATPase_OSCP/d_CS"/>
</dbReference>
<dbReference type="Proteomes" id="UP000019438">
    <property type="component" value="Chromosome"/>
</dbReference>
<evidence type="ECO:0000256" key="7">
    <source>
        <dbReference type="ARBA" id="ARBA00023310"/>
    </source>
</evidence>
<dbReference type="GO" id="GO:0016787">
    <property type="term" value="F:hydrolase activity"/>
    <property type="evidence" value="ECO:0007669"/>
    <property type="project" value="UniProtKB-KW"/>
</dbReference>
<keyword evidence="8" id="KW-1003">Cell membrane</keyword>
<keyword evidence="3 8" id="KW-0375">Hydrogen ion transport</keyword>
<evidence type="ECO:0000256" key="9">
    <source>
        <dbReference type="SAM" id="MobiDB-lite"/>
    </source>
</evidence>
<dbReference type="KEGG" id="gbc:GbCGDNIH3_2059"/>
<feature type="region of interest" description="Disordered" evidence="9">
    <location>
        <begin position="1"/>
        <end position="39"/>
    </location>
</feature>
<keyword evidence="7 8" id="KW-0066">ATP synthesis</keyword>
<dbReference type="InterPro" id="IPR026015">
    <property type="entry name" value="ATP_synth_OSCP/delta_N_sf"/>
</dbReference>
<dbReference type="GO" id="GO:0046933">
    <property type="term" value="F:proton-transporting ATP synthase activity, rotational mechanism"/>
    <property type="evidence" value="ECO:0007669"/>
    <property type="project" value="UniProtKB-UniRule"/>
</dbReference>
<dbReference type="Pfam" id="PF00213">
    <property type="entry name" value="OSCP"/>
    <property type="match status" value="1"/>
</dbReference>
<dbReference type="HAMAP" id="MF_01416">
    <property type="entry name" value="ATP_synth_delta_bact"/>
    <property type="match status" value="1"/>
</dbReference>
<evidence type="ECO:0000256" key="3">
    <source>
        <dbReference type="ARBA" id="ARBA00022781"/>
    </source>
</evidence>
<dbReference type="GO" id="GO:0005886">
    <property type="term" value="C:plasma membrane"/>
    <property type="evidence" value="ECO:0007669"/>
    <property type="project" value="UniProtKB-SubCell"/>
</dbReference>
<reference evidence="11" key="1">
    <citation type="submission" date="2012-06" db="EMBL/GenBank/DDBJ databases">
        <title>Genome analysis of multiple Granulibacter bethesdensis isolates demonstrates substantial genome diversity.</title>
        <authorList>
            <person name="Greenberg D.E."/>
            <person name="Porcella S.F."/>
            <person name="Zarember K."/>
            <person name="Zelazny A.M."/>
            <person name="Bruno D."/>
            <person name="Martens C."/>
            <person name="Barbian K.D."/>
            <person name="Jaske E."/>
            <person name="Holland S.M."/>
        </authorList>
    </citation>
    <scope>NUCLEOTIDE SEQUENCE [LARGE SCALE GENOMIC DNA]</scope>
    <source>
        <strain evidence="11">CGDNIH3</strain>
    </source>
</reference>
<dbReference type="SUPFAM" id="SSF47928">
    <property type="entry name" value="N-terminal domain of the delta subunit of the F1F0-ATP synthase"/>
    <property type="match status" value="1"/>
</dbReference>
<evidence type="ECO:0000256" key="6">
    <source>
        <dbReference type="ARBA" id="ARBA00023196"/>
    </source>
</evidence>